<organism evidence="1 2">
    <name type="scientific">Fodinibius sediminis</name>
    <dbReference type="NCBI Taxonomy" id="1214077"/>
    <lineage>
        <taxon>Bacteria</taxon>
        <taxon>Pseudomonadati</taxon>
        <taxon>Balneolota</taxon>
        <taxon>Balneolia</taxon>
        <taxon>Balneolales</taxon>
        <taxon>Balneolaceae</taxon>
        <taxon>Fodinibius</taxon>
    </lineage>
</organism>
<proteinExistence type="predicted"/>
<dbReference type="Proteomes" id="UP000317593">
    <property type="component" value="Unassembled WGS sequence"/>
</dbReference>
<evidence type="ECO:0000313" key="2">
    <source>
        <dbReference type="Proteomes" id="UP000317593"/>
    </source>
</evidence>
<dbReference type="EMBL" id="FXTH01000018">
    <property type="protein sequence ID" value="SMO86339.1"/>
    <property type="molecule type" value="Genomic_DNA"/>
</dbReference>
<name>A0A521EQX9_9BACT</name>
<gene>
    <name evidence="1" type="ORF">SAMN06265218_11842</name>
</gene>
<evidence type="ECO:0000313" key="1">
    <source>
        <dbReference type="EMBL" id="SMO86339.1"/>
    </source>
</evidence>
<reference evidence="1 2" key="1">
    <citation type="submission" date="2017-05" db="EMBL/GenBank/DDBJ databases">
        <authorList>
            <person name="Varghese N."/>
            <person name="Submissions S."/>
        </authorList>
    </citation>
    <scope>NUCLEOTIDE SEQUENCE [LARGE SCALE GENOMIC DNA]</scope>
    <source>
        <strain evidence="1 2">DSM 21194</strain>
    </source>
</reference>
<sequence>MCHKLKNLSANQLEHLIKRSIDEYNGENYLYTVKDLNSPNVNSTEEKLTFKVEIECAERTTH</sequence>
<keyword evidence="2" id="KW-1185">Reference proteome</keyword>
<protein>
    <submittedName>
        <fullName evidence="1">Uncharacterized protein</fullName>
    </submittedName>
</protein>
<dbReference type="AlphaFoldDB" id="A0A521EQX9"/>
<accession>A0A521EQX9</accession>